<evidence type="ECO:0000313" key="3">
    <source>
        <dbReference type="EMBL" id="GGP67723.1"/>
    </source>
</evidence>
<organism evidence="3 4">
    <name type="scientific">Saccharothrix coeruleofusca</name>
    <dbReference type="NCBI Taxonomy" id="33919"/>
    <lineage>
        <taxon>Bacteria</taxon>
        <taxon>Bacillati</taxon>
        <taxon>Actinomycetota</taxon>
        <taxon>Actinomycetes</taxon>
        <taxon>Pseudonocardiales</taxon>
        <taxon>Pseudonocardiaceae</taxon>
        <taxon>Saccharothrix</taxon>
    </lineage>
</organism>
<feature type="region of interest" description="Disordered" evidence="1">
    <location>
        <begin position="158"/>
        <end position="178"/>
    </location>
</feature>
<gene>
    <name evidence="3" type="ORF">GCM10010185_45550</name>
</gene>
<dbReference type="SUPFAM" id="SSF54427">
    <property type="entry name" value="NTF2-like"/>
    <property type="match status" value="1"/>
</dbReference>
<evidence type="ECO:0000313" key="4">
    <source>
        <dbReference type="Proteomes" id="UP000639606"/>
    </source>
</evidence>
<dbReference type="RefSeq" id="WP_189225338.1">
    <property type="nucleotide sequence ID" value="NZ_BMRG01000010.1"/>
</dbReference>
<reference evidence="3" key="1">
    <citation type="journal article" date="2014" name="Int. J. Syst. Evol. Microbiol.">
        <title>Complete genome sequence of Corynebacterium casei LMG S-19264T (=DSM 44701T), isolated from a smear-ripened cheese.</title>
        <authorList>
            <consortium name="US DOE Joint Genome Institute (JGI-PGF)"/>
            <person name="Walter F."/>
            <person name="Albersmeier A."/>
            <person name="Kalinowski J."/>
            <person name="Ruckert C."/>
        </authorList>
    </citation>
    <scope>NUCLEOTIDE SEQUENCE</scope>
    <source>
        <strain evidence="3">JCM 3313</strain>
    </source>
</reference>
<sequence length="178" mass="19433">MTSAIGDHVVDRITISDLVTSLAYAQDERGWDLFPRIFASQVVVDLSAHLGSPPREVAVEELVDGARNALEGFDATDHVVSNIRIDLEGDLARCQAYVLAYHHLRDAPGPVDYCAMRGKWQLELTRTENGWRIRKWVVGRTGPIDGDSGLYEMAAARVAGGETGSKPSGENDIRGSRA</sequence>
<feature type="domain" description="SnoaL-like" evidence="2">
    <location>
        <begin position="10"/>
        <end position="136"/>
    </location>
</feature>
<comment type="caution">
    <text evidence="3">The sequence shown here is derived from an EMBL/GenBank/DDBJ whole genome shotgun (WGS) entry which is preliminary data.</text>
</comment>
<dbReference type="InterPro" id="IPR032710">
    <property type="entry name" value="NTF2-like_dom_sf"/>
</dbReference>
<proteinExistence type="predicted"/>
<dbReference type="Proteomes" id="UP000639606">
    <property type="component" value="Unassembled WGS sequence"/>
</dbReference>
<dbReference type="EMBL" id="BMRG01000010">
    <property type="protein sequence ID" value="GGP67723.1"/>
    <property type="molecule type" value="Genomic_DNA"/>
</dbReference>
<dbReference type="Gene3D" id="3.10.450.50">
    <property type="match status" value="1"/>
</dbReference>
<protein>
    <recommendedName>
        <fullName evidence="2">SnoaL-like domain-containing protein</fullName>
    </recommendedName>
</protein>
<evidence type="ECO:0000259" key="2">
    <source>
        <dbReference type="Pfam" id="PF13577"/>
    </source>
</evidence>
<dbReference type="InterPro" id="IPR037401">
    <property type="entry name" value="SnoaL-like"/>
</dbReference>
<name>A0A918EFY3_9PSEU</name>
<dbReference type="Pfam" id="PF13577">
    <property type="entry name" value="SnoaL_4"/>
    <property type="match status" value="1"/>
</dbReference>
<dbReference type="AlphaFoldDB" id="A0A918EFY3"/>
<feature type="compositionally biased region" description="Basic and acidic residues" evidence="1">
    <location>
        <begin position="169"/>
        <end position="178"/>
    </location>
</feature>
<evidence type="ECO:0000256" key="1">
    <source>
        <dbReference type="SAM" id="MobiDB-lite"/>
    </source>
</evidence>
<reference evidence="3" key="2">
    <citation type="submission" date="2020-09" db="EMBL/GenBank/DDBJ databases">
        <authorList>
            <person name="Sun Q."/>
            <person name="Ohkuma M."/>
        </authorList>
    </citation>
    <scope>NUCLEOTIDE SEQUENCE</scope>
    <source>
        <strain evidence="3">JCM 3313</strain>
    </source>
</reference>
<keyword evidence="4" id="KW-1185">Reference proteome</keyword>
<accession>A0A918EFY3</accession>